<organism evidence="1 2">
    <name type="scientific">Clostridium scatologenes</name>
    <dbReference type="NCBI Taxonomy" id="1548"/>
    <lineage>
        <taxon>Bacteria</taxon>
        <taxon>Bacillati</taxon>
        <taxon>Bacillota</taxon>
        <taxon>Clostridia</taxon>
        <taxon>Eubacteriales</taxon>
        <taxon>Clostridiaceae</taxon>
        <taxon>Clostridium</taxon>
    </lineage>
</organism>
<proteinExistence type="predicted"/>
<protein>
    <submittedName>
        <fullName evidence="1">Uncharacterized protein</fullName>
    </submittedName>
</protein>
<keyword evidence="2" id="KW-1185">Reference proteome</keyword>
<dbReference type="KEGG" id="csq:CSCA_3041"/>
<dbReference type="HOGENOM" id="CLU_3326625_0_0_9"/>
<evidence type="ECO:0000313" key="1">
    <source>
        <dbReference type="EMBL" id="AKA70166.1"/>
    </source>
</evidence>
<accession>A0A0E3GRE2</accession>
<dbReference type="AlphaFoldDB" id="A0A0E3GRE2"/>
<sequence>MEYKNKQQQIQYKIIRRVKVKTMEILRYREWSLWRKKR</sequence>
<name>A0A0E3GRE2_CLOSL</name>
<reference evidence="1 2" key="1">
    <citation type="journal article" date="2015" name="J. Biotechnol.">
        <title>Complete genome sequence of a malodorant-producing acetogen, Clostridium scatologenes ATCC 25775(T).</title>
        <authorList>
            <person name="Zhu Z."/>
            <person name="Guo T."/>
            <person name="Zheng H."/>
            <person name="Song T."/>
            <person name="Ouyang P."/>
            <person name="Xie J."/>
        </authorList>
    </citation>
    <scope>NUCLEOTIDE SEQUENCE [LARGE SCALE GENOMIC DNA]</scope>
    <source>
        <strain evidence="1 2">ATCC 25775</strain>
    </source>
</reference>
<evidence type="ECO:0000313" key="2">
    <source>
        <dbReference type="Proteomes" id="UP000033115"/>
    </source>
</evidence>
<dbReference type="Proteomes" id="UP000033115">
    <property type="component" value="Chromosome"/>
</dbReference>
<dbReference type="STRING" id="1548.CSCA_3041"/>
<gene>
    <name evidence="1" type="ORF">CSCA_3041</name>
</gene>
<dbReference type="EMBL" id="CP009933">
    <property type="protein sequence ID" value="AKA70166.1"/>
    <property type="molecule type" value="Genomic_DNA"/>
</dbReference>